<feature type="compositionally biased region" description="Acidic residues" evidence="5">
    <location>
        <begin position="1644"/>
        <end position="1655"/>
    </location>
</feature>
<dbReference type="Proteomes" id="UP001190700">
    <property type="component" value="Unassembled WGS sequence"/>
</dbReference>
<sequence>MLADKQDVFEVLLTTSINLSLNIAKDTILLEFHLTVKCILQLPYVLVVSVLFSPVTFILDAGYFSGRLHKADITLVAVCYEIALVLYPLAIFLAAKELVGDEQVYVSAMVLLFLFFLQAPVVWICAFRLPRDPQATTIQQPSREIRYTLQNINALFSIFLEAWTLNSLCFQLATQHPDSVKVAFKVFLFDFGPHLWTVSVGAAIVISFLFSFCIGVLGANKGVMTAPGKFAQLITASLPIFTGPLFMSTISELLGVLDCTSLKDDDTSHRRLYLDASLTYRGYEPDLSLSEDKIQCFTSPHKELTAIALLAAVLFFPCATLSPYGSMPAFTHPNLDIKTVPIFTIIERLIKVNAMVFSTLYSTMPHTFLPVLLVSNTTLLLCNVIFMPCCIPYINHLKSSLYAFSVWTVLVTWAAEFVLDLSLGGESRSDLKWFVFLSVLFGFLCIFTTRNGQDIFKHIMRRNSASKVGRPNSKITTVNHSLEECIQRLAWCKEQLSLLEKSEKGARKRASTLRWNNLAWRSRGELRKRMQFSPVRTRIYIEKSLFELDKLAATAGHGDNSNAQVAEYLLKIISAEKIRQVSNLPTGEGHDEDDKPNSQSELKATHDFCHLFGLKLLQANILNFLADCLLPDLRFKDLTTTQVDANGFIAWDRNSYKSTRLAVEALLTLLKHNKNRGNDIAWQAELEELCITYDQRIMQFDNHVILRKLICCLDFKAAATDCSSVCQTTDLVLKCIDELLEGNDHDKTELLDTFIEFGVQYLLVVFLAPPKFIELHGRLEKAPKQRSKIRQQYEERALQLLNRLRKHRTEVMEQLLQAPTQKSVIPKLQIAFKLSQNTKQELHEEEHAKAEEDEEANQASAVVGSLIGAAQVTFATISNTANLIVARVRDFLIRQGIEGLEHEDGIEGVKNCSARAPIITKPNTWQVLGALERLIILNSDADKLGNLDGLLPPDLLRTLMPMLVTLVAEAVEEPAEEGMEEAVEREELKESSTAPREDGGGLTANPEPSDQLQQGTERDTGRTTNAQGTDAKGNVRDAAGVESAIPSEGSMPRGNPEESLPYVNLDEEMRQRNLACSKYWAREGAVACLRAALERNTECTNYLLMYIDRDEDQRKKDNNGVTAIAAIRALHLVLQRAAQDPSAVDGAGMCRLRESLQKEKGLNRLVLILYRSAAKGTEGNEGILGLQELQKHTERCLALMADDPEIRKRMVEDLDITMKVEKMLSTPDTRRIRSALEMLKPFFKDAGAHEDPLVDMMLTQPMLQALCEAAAVPRGDGDAQEECLAILEVWCRGKKLCGQLHSDKTVLSNVLRALLPAIGSSAQAHGIMEILHTQLHLEAPTGCALLQFYLDKHLHRPDCYNAESNEINISFEMTEMDWTAISAALCLDELKTFKINVTDFHVGLDTFTLFSNTLVSQAEIGKGPERLICYGGNMEPREMPLKELRRMPDLHEIRLRWSGKGLQTFEAKLLAAYFKNPVALVEMDLSDNCIGDNGCIRLVQALKWQPRLTRLDLANNNIGSEGLEAIALALRPGAQQPVEEWLPAATLQQWSLESTLTTWSCPRATTDARAAARVPAASADTRGDSGRNAMPDATFSSLHTLCIRDNPRRGELAPLQAARMLSFSRVRSLRELDTINATGHASSDEESQAEYDDEDGARPSSQMTEYDANHAPLDEYMCVFIAQQLRQTKPWAGLTSLRLTGSLLKMTLDQIALSLTYLGTALAENAALQELHLDNNLRMESLSIFGRALFPEEAAGVGNQGLRYVKVARKLLPLVKLRAPDKQRHSAAASIQEDSGALLDLSCMHLREEDVAVIAAALRMSTNFNLELEEISLIYNEIGPEGVRELMTCIPERCSSALGRHVTTLRLSGNPVRDQGAKYVQQALEKGHWRWLKQLEMFDTELSEEAVNELQEAIARINQNYGASIELLYDETNPEYLKELGELHASFEDETGLGAAPCRIRKLSKDDAIDRMVPLILAMLRKEQSSVEDKHMALLQLHQLLDCTGESNERALQKKICTYRHCILLKCLTMLLLHSETRHSLWGNLLHNSASAAPSSPMQTTPAPSRASPLPQAQLEHEYGALEMTCSATLQTIDTLFMFIELDPQKVVARLVKYNTHFWVMDFILPGNTAGFVDLGELVHSRVKELLLRLLQDARVLRSFISTLLNATQPDEARPVETMDDADRPGFKQVVDLRIAVGPWQSTIDRLVSTLSPELPRKVLMLFTKLLGEEDFKLPKETLLELMRAAVELACASPFFTDGRALEEWEETADIDPTCMAGLELLQTLLQYTHEALLESFLGPTFYNVCRMPLVASDADSFVPDERDTSRRDLGFMASCCTALCRLLLAERLSTASAAEPSRRAPRAGRGADYPSQPVLELLLTHNLFSMSLCHFLYFQKVARRTQRQLEMDACQAQVLPGRSLRPCPFPFLLQWAPSCLPPLLRLHLAQACSGTEAPALCCSIQTTICCACPLVLPKDVRALILPSAPRQRGTHRMRRTPAQSLHRLRFAGTADTVARRHAPGQCELVHLLKSVAPSFEVTVEQHSTKPLMGSLLDYLDLVAGGDPERPRDRADVKTVQMALDVLSSVYRHVPEYTEYLTGHGLLARTLSTFEMLERWASLEAEERPAWMMGKLEDMLAAWAAVPMSLPEAGAMPREQGESPTTVLEEINTSQVKCLRLLACLIRLQPFPASLAQPLNSLLVSLKLKHEQESFTHTCPLRLLCKCGFRDAYREDPGEGLTINIAAGAIDWQKQGAWDTYWQLVMNICEYQLTALHLPSPLIAAWTRRGHVPCSASLPLLPRSLACGSARGSLRAALRTGWEQSTSHTQRSPCAFRGAKALGRAVGLAARRGCGPCDLHLHKRAEKENKAEEDGVKGVSTRITLPRVRIQVTAPAQGIPEVPSSSPRKPAGLPSDEADEDIKLQGEGFGWPEMMVILGFMEIHTHFTSIDCSFILKDADKLVEQAVVREVVAMKGKCKALRTVKLYGEELPLKKLAEAATALALETSSTDMHLQGRSQEEVVVLSAAFRQAEMAVLTSAAASNDRFTAFFATNNTKVNEWSFDYIATMASESRSLLILDLSGTCLSTAQVEDLAKMLKENESLRVLKLNGVDQLKLPAVQQLGALLQVHPALKELQLRGRDPSSPHDMGMHRETSFGTGPPRMGKGFSEVQQDMAPLADALLKRKALTHLDLNYRFCGPMFAKKLAQAMHSSNPARAISKLHLRGSKLGEKGLKEIAKLLELKSEAKSITYLDISDNQLTGPPPDEFMLLEGQSGIGRLKGLAADEALPPQQLHPTYLQGLIDFAACWKRNNTLKELDLSNNYLGDDGAKELADAIKPDLWGGNLIKTKLTRFSVARCGIGDKGARALCDALKAMYESNEMTSAKVTRVVDMSALVCKEKTLDYLNYVMIETATGMLRAVEWIASKVPDAEDEVDSWW</sequence>
<evidence type="ECO:0000256" key="5">
    <source>
        <dbReference type="SAM" id="MobiDB-lite"/>
    </source>
</evidence>
<dbReference type="GO" id="GO:0005930">
    <property type="term" value="C:axoneme"/>
    <property type="evidence" value="ECO:0007669"/>
    <property type="project" value="UniProtKB-SubCell"/>
</dbReference>
<name>A0AAE0KQR8_9CHLO</name>
<protein>
    <recommendedName>
        <fullName evidence="9">Protein NLRC3</fullName>
    </recommendedName>
</protein>
<keyword evidence="8" id="KW-1185">Reference proteome</keyword>
<feature type="transmembrane region" description="Helical" evidence="6">
    <location>
        <begin position="304"/>
        <end position="322"/>
    </location>
</feature>
<dbReference type="GO" id="GO:0006913">
    <property type="term" value="P:nucleocytoplasmic transport"/>
    <property type="evidence" value="ECO:0007669"/>
    <property type="project" value="TreeGrafter"/>
</dbReference>
<dbReference type="InterPro" id="IPR032675">
    <property type="entry name" value="LRR_dom_sf"/>
</dbReference>
<feature type="transmembrane region" description="Helical" evidence="6">
    <location>
        <begin position="151"/>
        <end position="174"/>
    </location>
</feature>
<dbReference type="InterPro" id="IPR001611">
    <property type="entry name" value="Leu-rich_rpt"/>
</dbReference>
<keyword evidence="6" id="KW-0812">Transmembrane</keyword>
<feature type="compositionally biased region" description="Acidic residues" evidence="5">
    <location>
        <begin position="974"/>
        <end position="984"/>
    </location>
</feature>
<dbReference type="PANTHER" id="PTHR24113">
    <property type="entry name" value="RAN GTPASE-ACTIVATING PROTEIN 1"/>
    <property type="match status" value="1"/>
</dbReference>
<feature type="transmembrane region" description="Helical" evidence="6">
    <location>
        <begin position="73"/>
        <end position="93"/>
    </location>
</feature>
<feature type="region of interest" description="Disordered" evidence="5">
    <location>
        <begin position="3136"/>
        <end position="3157"/>
    </location>
</feature>
<evidence type="ECO:0000313" key="8">
    <source>
        <dbReference type="Proteomes" id="UP001190700"/>
    </source>
</evidence>
<feature type="transmembrane region" description="Helical" evidence="6">
    <location>
        <begin position="194"/>
        <end position="219"/>
    </location>
</feature>
<dbReference type="SUPFAM" id="SSF48371">
    <property type="entry name" value="ARM repeat"/>
    <property type="match status" value="1"/>
</dbReference>
<dbReference type="GO" id="GO:0031267">
    <property type="term" value="F:small GTPase binding"/>
    <property type="evidence" value="ECO:0007669"/>
    <property type="project" value="TreeGrafter"/>
</dbReference>
<proteinExistence type="predicted"/>
<feature type="transmembrane region" description="Helical" evidence="6">
    <location>
        <begin position="368"/>
        <end position="394"/>
    </location>
</feature>
<feature type="transmembrane region" description="Helical" evidence="6">
    <location>
        <begin position="42"/>
        <end position="61"/>
    </location>
</feature>
<dbReference type="GO" id="GO:0005096">
    <property type="term" value="F:GTPase activator activity"/>
    <property type="evidence" value="ECO:0007669"/>
    <property type="project" value="UniProtKB-KW"/>
</dbReference>
<evidence type="ECO:0008006" key="9">
    <source>
        <dbReference type="Google" id="ProtNLM"/>
    </source>
</evidence>
<feature type="compositionally biased region" description="Polar residues" evidence="5">
    <location>
        <begin position="1006"/>
        <end position="1015"/>
    </location>
</feature>
<keyword evidence="4" id="KW-0677">Repeat</keyword>
<keyword evidence="6" id="KW-0472">Membrane</keyword>
<comment type="subcellular location">
    <subcellularLocation>
        <location evidence="1">Cytoplasm</location>
        <location evidence="1">Cytoskeleton</location>
        <location evidence="1">Cilium axoneme</location>
    </subcellularLocation>
</comment>
<dbReference type="Pfam" id="PF13516">
    <property type="entry name" value="LRR_6"/>
    <property type="match status" value="5"/>
</dbReference>
<dbReference type="SMART" id="SM00368">
    <property type="entry name" value="LRR_RI"/>
    <property type="match status" value="10"/>
</dbReference>
<evidence type="ECO:0000256" key="6">
    <source>
        <dbReference type="SAM" id="Phobius"/>
    </source>
</evidence>
<feature type="transmembrane region" description="Helical" evidence="6">
    <location>
        <begin position="105"/>
        <end position="130"/>
    </location>
</feature>
<dbReference type="Gene3D" id="3.80.10.10">
    <property type="entry name" value="Ribonuclease Inhibitor"/>
    <property type="match status" value="5"/>
</dbReference>
<feature type="region of interest" description="Disordered" evidence="5">
    <location>
        <begin position="2890"/>
        <end position="2913"/>
    </location>
</feature>
<evidence type="ECO:0000313" key="7">
    <source>
        <dbReference type="EMBL" id="KAK3257267.1"/>
    </source>
</evidence>
<feature type="transmembrane region" description="Helical" evidence="6">
    <location>
        <begin position="342"/>
        <end position="361"/>
    </location>
</feature>
<dbReference type="GO" id="GO:0005634">
    <property type="term" value="C:nucleus"/>
    <property type="evidence" value="ECO:0007669"/>
    <property type="project" value="TreeGrafter"/>
</dbReference>
<feature type="region of interest" description="Disordered" evidence="5">
    <location>
        <begin position="1636"/>
        <end position="1664"/>
    </location>
</feature>
<dbReference type="Pfam" id="PF00560">
    <property type="entry name" value="LRR_1"/>
    <property type="match status" value="1"/>
</dbReference>
<dbReference type="GO" id="GO:0005829">
    <property type="term" value="C:cytosol"/>
    <property type="evidence" value="ECO:0007669"/>
    <property type="project" value="TreeGrafter"/>
</dbReference>
<dbReference type="InterPro" id="IPR027038">
    <property type="entry name" value="RanGap"/>
</dbReference>
<feature type="transmembrane region" description="Helical" evidence="6">
    <location>
        <begin position="400"/>
        <end position="419"/>
    </location>
</feature>
<keyword evidence="3" id="KW-0433">Leucine-rich repeat</keyword>
<evidence type="ECO:0000256" key="4">
    <source>
        <dbReference type="ARBA" id="ARBA00022737"/>
    </source>
</evidence>
<organism evidence="7 8">
    <name type="scientific">Cymbomonas tetramitiformis</name>
    <dbReference type="NCBI Taxonomy" id="36881"/>
    <lineage>
        <taxon>Eukaryota</taxon>
        <taxon>Viridiplantae</taxon>
        <taxon>Chlorophyta</taxon>
        <taxon>Pyramimonadophyceae</taxon>
        <taxon>Pyramimonadales</taxon>
        <taxon>Pyramimonadaceae</taxon>
        <taxon>Cymbomonas</taxon>
    </lineage>
</organism>
<feature type="region of interest" description="Disordered" evidence="5">
    <location>
        <begin position="974"/>
        <end position="1039"/>
    </location>
</feature>
<comment type="caution">
    <text evidence="7">The sequence shown here is derived from an EMBL/GenBank/DDBJ whole genome shotgun (WGS) entry which is preliminary data.</text>
</comment>
<feature type="compositionally biased region" description="Basic and acidic residues" evidence="5">
    <location>
        <begin position="3136"/>
        <end position="3151"/>
    </location>
</feature>
<feature type="transmembrane region" description="Helical" evidence="6">
    <location>
        <begin position="431"/>
        <end position="449"/>
    </location>
</feature>
<dbReference type="EMBL" id="LGRX02020774">
    <property type="protein sequence ID" value="KAK3257267.1"/>
    <property type="molecule type" value="Genomic_DNA"/>
</dbReference>
<dbReference type="SUPFAM" id="SSF52047">
    <property type="entry name" value="RNI-like"/>
    <property type="match status" value="2"/>
</dbReference>
<keyword evidence="6" id="KW-1133">Transmembrane helix</keyword>
<evidence type="ECO:0000256" key="2">
    <source>
        <dbReference type="ARBA" id="ARBA00022468"/>
    </source>
</evidence>
<accession>A0AAE0KQR8</accession>
<evidence type="ECO:0000256" key="3">
    <source>
        <dbReference type="ARBA" id="ARBA00022614"/>
    </source>
</evidence>
<dbReference type="GO" id="GO:0048471">
    <property type="term" value="C:perinuclear region of cytoplasm"/>
    <property type="evidence" value="ECO:0007669"/>
    <property type="project" value="TreeGrafter"/>
</dbReference>
<dbReference type="PANTHER" id="PTHR24113:SF12">
    <property type="entry name" value="RAN GTPASE-ACTIVATING PROTEIN 1"/>
    <property type="match status" value="1"/>
</dbReference>
<feature type="compositionally biased region" description="Basic and acidic residues" evidence="5">
    <location>
        <begin position="985"/>
        <end position="999"/>
    </location>
</feature>
<dbReference type="InterPro" id="IPR016024">
    <property type="entry name" value="ARM-type_fold"/>
</dbReference>
<evidence type="ECO:0000256" key="1">
    <source>
        <dbReference type="ARBA" id="ARBA00004430"/>
    </source>
</evidence>
<reference evidence="7 8" key="1">
    <citation type="journal article" date="2015" name="Genome Biol. Evol.">
        <title>Comparative Genomics of a Bacterivorous Green Alga Reveals Evolutionary Causalities and Consequences of Phago-Mixotrophic Mode of Nutrition.</title>
        <authorList>
            <person name="Burns J.A."/>
            <person name="Paasch A."/>
            <person name="Narechania A."/>
            <person name="Kim E."/>
        </authorList>
    </citation>
    <scope>NUCLEOTIDE SEQUENCE [LARGE SCALE GENOMIC DNA]</scope>
    <source>
        <strain evidence="7 8">PLY_AMNH</strain>
    </source>
</reference>
<gene>
    <name evidence="7" type="ORF">CYMTET_33639</name>
</gene>
<keyword evidence="2" id="KW-0343">GTPase activation</keyword>